<keyword evidence="1" id="KW-0472">Membrane</keyword>
<evidence type="ECO:0000256" key="1">
    <source>
        <dbReference type="SAM" id="Phobius"/>
    </source>
</evidence>
<evidence type="ECO:0000313" key="2">
    <source>
        <dbReference type="EMBL" id="TQM32435.1"/>
    </source>
</evidence>
<keyword evidence="3" id="KW-1185">Reference proteome</keyword>
<keyword evidence="1" id="KW-1133">Transmembrane helix</keyword>
<reference evidence="2 3" key="1">
    <citation type="submission" date="2019-06" db="EMBL/GenBank/DDBJ databases">
        <title>Sequencing the genomes of 1000 actinobacteria strains.</title>
        <authorList>
            <person name="Klenk H.-P."/>
        </authorList>
    </citation>
    <scope>NUCLEOTIDE SEQUENCE [LARGE SCALE GENOMIC DNA]</scope>
    <source>
        <strain evidence="2 3">DSM 103495</strain>
    </source>
</reference>
<dbReference type="AlphaFoldDB" id="A0A543FEZ7"/>
<dbReference type="RefSeq" id="WP_141810339.1">
    <property type="nucleotide sequence ID" value="NZ_VFPG01000001.1"/>
</dbReference>
<proteinExistence type="predicted"/>
<sequence>MTTNTLSPTDTGTSTDPLGRYRYALALPTGLALIAALGAPPIVLLLLTATLGCAILASVLRESRAAAIQGGRDQPPDRRAPGA</sequence>
<gene>
    <name evidence="2" type="ORF">FB390_4114</name>
</gene>
<dbReference type="EMBL" id="VFPG01000001">
    <property type="protein sequence ID" value="TQM32435.1"/>
    <property type="molecule type" value="Genomic_DNA"/>
</dbReference>
<evidence type="ECO:0000313" key="3">
    <source>
        <dbReference type="Proteomes" id="UP000316331"/>
    </source>
</evidence>
<organism evidence="2 3">
    <name type="scientific">Nocardia bhagyanarayanae</name>
    <dbReference type="NCBI Taxonomy" id="1215925"/>
    <lineage>
        <taxon>Bacteria</taxon>
        <taxon>Bacillati</taxon>
        <taxon>Actinomycetota</taxon>
        <taxon>Actinomycetes</taxon>
        <taxon>Mycobacteriales</taxon>
        <taxon>Nocardiaceae</taxon>
        <taxon>Nocardia</taxon>
    </lineage>
</organism>
<feature type="transmembrane region" description="Helical" evidence="1">
    <location>
        <begin position="31"/>
        <end position="60"/>
    </location>
</feature>
<dbReference type="Proteomes" id="UP000316331">
    <property type="component" value="Unassembled WGS sequence"/>
</dbReference>
<name>A0A543FEZ7_9NOCA</name>
<protein>
    <submittedName>
        <fullName evidence="2">Uncharacterized protein</fullName>
    </submittedName>
</protein>
<comment type="caution">
    <text evidence="2">The sequence shown here is derived from an EMBL/GenBank/DDBJ whole genome shotgun (WGS) entry which is preliminary data.</text>
</comment>
<accession>A0A543FEZ7</accession>
<keyword evidence="1" id="KW-0812">Transmembrane</keyword>